<dbReference type="Proteomes" id="UP000235315">
    <property type="component" value="Chromosome"/>
</dbReference>
<name>A0ABN5G384_PSEO1</name>
<reference evidence="1 2" key="1">
    <citation type="submission" date="2018-01" db="EMBL/GenBank/DDBJ databases">
        <title>Tropical forage species Digitaria eriantha prevents oxidative stress under low temperature conditions by the incorporation of polyhydroxybutyrate-producing endophytic bacteria.</title>
        <authorList>
            <person name="Stritzler M."/>
            <person name="Ayub N."/>
        </authorList>
    </citation>
    <scope>NUCLEOTIDE SEQUENCE [LARGE SCALE GENOMIC DNA]</scope>
    <source>
        <strain evidence="1 2">FR1</strain>
    </source>
</reference>
<protein>
    <submittedName>
        <fullName evidence="1">Uncharacterized protein</fullName>
    </submittedName>
</protein>
<dbReference type="EMBL" id="CP025738">
    <property type="protein sequence ID" value="AUO45804.1"/>
    <property type="molecule type" value="Genomic_DNA"/>
</dbReference>
<sequence length="166" mass="19283">MVDKVFIEKKPNKTITYWESWKVFKGINAAGNYSDTDSFLVRDFNDIYQFPSASPHTRKIEYVIGHLEFYTGNLTEDFKSRNDQTFAGPIPSTTTKPHDWPETRPPFHNMYVCHLENDETIVATYAEELKLYHFNSLNDMKVISGLQPKDIISYFKTSNGDIEKLV</sequence>
<keyword evidence="2" id="KW-1185">Reference proteome</keyword>
<proteinExistence type="predicted"/>
<evidence type="ECO:0000313" key="2">
    <source>
        <dbReference type="Proteomes" id="UP000235315"/>
    </source>
</evidence>
<accession>A0ABN5G384</accession>
<gene>
    <name evidence="1" type="ORF">C1C98_10255</name>
</gene>
<evidence type="ECO:0000313" key="1">
    <source>
        <dbReference type="EMBL" id="AUO45804.1"/>
    </source>
</evidence>
<organism evidence="1 2">
    <name type="scientific">Pseudomonas ogarae (strain DSM 112162 / CECT 30235 / F113)</name>
    <dbReference type="NCBI Taxonomy" id="1114970"/>
    <lineage>
        <taxon>Bacteria</taxon>
        <taxon>Pseudomonadati</taxon>
        <taxon>Pseudomonadota</taxon>
        <taxon>Gammaproteobacteria</taxon>
        <taxon>Pseudomonadales</taxon>
        <taxon>Pseudomonadaceae</taxon>
        <taxon>Pseudomonas</taxon>
    </lineage>
</organism>